<dbReference type="InterPro" id="IPR021115">
    <property type="entry name" value="Pyridoxal-P_BS"/>
</dbReference>
<dbReference type="Pfam" id="PF00282">
    <property type="entry name" value="Pyridoxal_deC"/>
    <property type="match status" value="1"/>
</dbReference>
<keyword evidence="6" id="KW-1185">Reference proteome</keyword>
<keyword evidence="3" id="KW-0456">Lyase</keyword>
<proteinExistence type="predicted"/>
<dbReference type="PANTHER" id="PTHR42735:SF4">
    <property type="entry name" value="PYRIDOXAL PHOSPHATE-DEPENDENT DECARBOXYLASE FAMILY PROTEIN"/>
    <property type="match status" value="1"/>
</dbReference>
<dbReference type="InterPro" id="IPR015421">
    <property type="entry name" value="PyrdxlP-dep_Trfase_major"/>
</dbReference>
<dbReference type="PROSITE" id="PS00392">
    <property type="entry name" value="DDC_GAD_HDC_YDC"/>
    <property type="match status" value="1"/>
</dbReference>
<reference evidence="5" key="1">
    <citation type="submission" date="2022-09" db="EMBL/GenBank/DDBJ databases">
        <title>Tahibacter sp. nov., isolated from a fresh water.</title>
        <authorList>
            <person name="Baek J.H."/>
            <person name="Lee J.K."/>
            <person name="Kim J.M."/>
            <person name="Jeon C.O."/>
        </authorList>
    </citation>
    <scope>NUCLEOTIDE SEQUENCE</scope>
    <source>
        <strain evidence="5">W38</strain>
    </source>
</reference>
<evidence type="ECO:0000256" key="2">
    <source>
        <dbReference type="ARBA" id="ARBA00022898"/>
    </source>
</evidence>
<keyword evidence="2" id="KW-0663">Pyridoxal phosphate</keyword>
<dbReference type="PANTHER" id="PTHR42735">
    <property type="match status" value="1"/>
</dbReference>
<evidence type="ECO:0000256" key="3">
    <source>
        <dbReference type="ARBA" id="ARBA00023239"/>
    </source>
</evidence>
<evidence type="ECO:0000256" key="1">
    <source>
        <dbReference type="ARBA" id="ARBA00001933"/>
    </source>
</evidence>
<dbReference type="InterPro" id="IPR050477">
    <property type="entry name" value="GrpII_AminoAcid_Decarb"/>
</dbReference>
<dbReference type="InterPro" id="IPR015424">
    <property type="entry name" value="PyrdxlP-dep_Trfase"/>
</dbReference>
<dbReference type="Gene3D" id="3.40.640.10">
    <property type="entry name" value="Type I PLP-dependent aspartate aminotransferase-like (Major domain)"/>
    <property type="match status" value="1"/>
</dbReference>
<accession>A0ABY6BKD1</accession>
<dbReference type="EMBL" id="CP104694">
    <property type="protein sequence ID" value="UXI70478.1"/>
    <property type="molecule type" value="Genomic_DNA"/>
</dbReference>
<dbReference type="RefSeq" id="WP_261697426.1">
    <property type="nucleotide sequence ID" value="NZ_CP104694.1"/>
</dbReference>
<dbReference type="Proteomes" id="UP001064632">
    <property type="component" value="Chromosome"/>
</dbReference>
<organism evidence="5 6">
    <name type="scientific">Tahibacter amnicola</name>
    <dbReference type="NCBI Taxonomy" id="2976241"/>
    <lineage>
        <taxon>Bacteria</taxon>
        <taxon>Pseudomonadati</taxon>
        <taxon>Pseudomonadota</taxon>
        <taxon>Gammaproteobacteria</taxon>
        <taxon>Lysobacterales</taxon>
        <taxon>Rhodanobacteraceae</taxon>
        <taxon>Tahibacter</taxon>
    </lineage>
</organism>
<dbReference type="SUPFAM" id="SSF53383">
    <property type="entry name" value="PLP-dependent transferases"/>
    <property type="match status" value="1"/>
</dbReference>
<comment type="cofactor">
    <cofactor evidence="1">
        <name>pyridoxal 5'-phosphate</name>
        <dbReference type="ChEBI" id="CHEBI:597326"/>
    </cofactor>
</comment>
<evidence type="ECO:0000313" key="6">
    <source>
        <dbReference type="Proteomes" id="UP001064632"/>
    </source>
</evidence>
<protein>
    <submittedName>
        <fullName evidence="5">Pyridoxal-dependent decarboxylase</fullName>
    </submittedName>
</protein>
<dbReference type="Pfam" id="PF21391">
    <property type="entry name" value="tyr_de_CO2_C"/>
    <property type="match status" value="1"/>
</dbReference>
<dbReference type="InterPro" id="IPR049373">
    <property type="entry name" value="TyrDC_C"/>
</dbReference>
<evidence type="ECO:0000259" key="4">
    <source>
        <dbReference type="Pfam" id="PF21391"/>
    </source>
</evidence>
<feature type="domain" description="L-tyrosine decarboxylase C-terminal" evidence="4">
    <location>
        <begin position="506"/>
        <end position="622"/>
    </location>
</feature>
<name>A0ABY6BKD1_9GAMM</name>
<sequence>MSNPSLYPCFLGPYGENDVLLEKLAVEFLRDHVYWRRNFHPEDPPVIPTTATQRADYQAFEARMRRELHRLSAALKRSVPFHSPRYLGHMASDLALPGLAAQMLALPYNPNNVSDDAAPVTIDLEIKAGLQLARMLGFNDDPHHPGCAFGHLTSGGTVANYQALRLALALKAFPVALCAAAPPGLTLPDDDWAAFTLPTQDCIELVGQWQHWLSGLTPSARHDWVRRLQSERIEELGLVAFFARHPTLTPPVVLAPVTAHYSWSKGLKLLGLGRAQLLAVPERGMRMDTDALDDLVNRLRAERRPVLLTVAVLGTTEFGTIDPVHRILACRDQHAATGFGFGVHVDAAWGGYLATLFRTPEGTLRAFSDMRQEFSAFPSRDSYDAIAALGGSDSITVDPHKLGYLPYGAGAFICRDQRAMPLLVEDADYVFAGGTGNDYFARFRKLGRYILEGSKSGAAAAAVYVTHSVLPLDYTQFGRITAETIHSAEAFAQRIERFAAQLAGRFHVCVPFAPDSNLVCLAINPAGNRDVRTMNAFLTRLYETLRCDPDKAVQAREFYGSVTTLRPEALGATDMQRVLAALDLDPATLLPDHDGADRLVILRHTLMNPFLQDSENGLSYIDHYFDYLARQIVSVVDQRSAGMAA</sequence>
<evidence type="ECO:0000313" key="5">
    <source>
        <dbReference type="EMBL" id="UXI70478.1"/>
    </source>
</evidence>
<gene>
    <name evidence="5" type="ORF">N4264_12825</name>
</gene>
<dbReference type="InterPro" id="IPR002129">
    <property type="entry name" value="PyrdxlP-dep_de-COase"/>
</dbReference>